<dbReference type="AlphaFoldDB" id="A0A0C3B347"/>
<sequence length="56" mass="6373">MATHSQFPVVILYPCLNISAIHSNERLASSLGYPLIIDENPTYRNVNECNRSIRKI</sequence>
<dbReference type="Proteomes" id="UP000054166">
    <property type="component" value="Unassembled WGS sequence"/>
</dbReference>
<reference evidence="2" key="2">
    <citation type="submission" date="2015-01" db="EMBL/GenBank/DDBJ databases">
        <title>Evolutionary Origins and Diversification of the Mycorrhizal Mutualists.</title>
        <authorList>
            <consortium name="DOE Joint Genome Institute"/>
            <consortium name="Mycorrhizal Genomics Consortium"/>
            <person name="Kohler A."/>
            <person name="Kuo A."/>
            <person name="Nagy L.G."/>
            <person name="Floudas D."/>
            <person name="Copeland A."/>
            <person name="Barry K.W."/>
            <person name="Cichocki N."/>
            <person name="Veneault-Fourrey C."/>
            <person name="LaButti K."/>
            <person name="Lindquist E.A."/>
            <person name="Lipzen A."/>
            <person name="Lundell T."/>
            <person name="Morin E."/>
            <person name="Murat C."/>
            <person name="Riley R."/>
            <person name="Ohm R."/>
            <person name="Sun H."/>
            <person name="Tunlid A."/>
            <person name="Henrissat B."/>
            <person name="Grigoriev I.V."/>
            <person name="Hibbett D.S."/>
            <person name="Martin F."/>
        </authorList>
    </citation>
    <scope>NUCLEOTIDE SEQUENCE [LARGE SCALE GENOMIC DNA]</scope>
    <source>
        <strain evidence="2">F 1598</strain>
    </source>
</reference>
<reference evidence="1 2" key="1">
    <citation type="submission" date="2014-04" db="EMBL/GenBank/DDBJ databases">
        <authorList>
            <consortium name="DOE Joint Genome Institute"/>
            <person name="Kuo A."/>
            <person name="Tarkka M."/>
            <person name="Buscot F."/>
            <person name="Kohler A."/>
            <person name="Nagy L.G."/>
            <person name="Floudas D."/>
            <person name="Copeland A."/>
            <person name="Barry K.W."/>
            <person name="Cichocki N."/>
            <person name="Veneault-Fourrey C."/>
            <person name="LaButti K."/>
            <person name="Lindquist E.A."/>
            <person name="Lipzen A."/>
            <person name="Lundell T."/>
            <person name="Morin E."/>
            <person name="Murat C."/>
            <person name="Sun H."/>
            <person name="Tunlid A."/>
            <person name="Henrissat B."/>
            <person name="Grigoriev I.V."/>
            <person name="Hibbett D.S."/>
            <person name="Martin F."/>
            <person name="Nordberg H.P."/>
            <person name="Cantor M.N."/>
            <person name="Hua S.X."/>
        </authorList>
    </citation>
    <scope>NUCLEOTIDE SEQUENCE [LARGE SCALE GENOMIC DNA]</scope>
    <source>
        <strain evidence="1 2">F 1598</strain>
    </source>
</reference>
<dbReference type="HOGENOM" id="CLU_3019976_0_0_1"/>
<evidence type="ECO:0000313" key="1">
    <source>
        <dbReference type="EMBL" id="KIM80608.1"/>
    </source>
</evidence>
<name>A0A0C3B347_PILCF</name>
<feature type="non-terminal residue" evidence="1">
    <location>
        <position position="56"/>
    </location>
</feature>
<organism evidence="1 2">
    <name type="scientific">Piloderma croceum (strain F 1598)</name>
    <dbReference type="NCBI Taxonomy" id="765440"/>
    <lineage>
        <taxon>Eukaryota</taxon>
        <taxon>Fungi</taxon>
        <taxon>Dikarya</taxon>
        <taxon>Basidiomycota</taxon>
        <taxon>Agaricomycotina</taxon>
        <taxon>Agaricomycetes</taxon>
        <taxon>Agaricomycetidae</taxon>
        <taxon>Atheliales</taxon>
        <taxon>Atheliaceae</taxon>
        <taxon>Piloderma</taxon>
    </lineage>
</organism>
<proteinExistence type="predicted"/>
<dbReference type="EMBL" id="KN833003">
    <property type="protein sequence ID" value="KIM80608.1"/>
    <property type="molecule type" value="Genomic_DNA"/>
</dbReference>
<dbReference type="InParanoid" id="A0A0C3B347"/>
<keyword evidence="2" id="KW-1185">Reference proteome</keyword>
<protein>
    <submittedName>
        <fullName evidence="1">Uncharacterized protein</fullName>
    </submittedName>
</protein>
<gene>
    <name evidence="1" type="ORF">PILCRDRAFT_822348</name>
</gene>
<evidence type="ECO:0000313" key="2">
    <source>
        <dbReference type="Proteomes" id="UP000054166"/>
    </source>
</evidence>
<accession>A0A0C3B347</accession>